<dbReference type="STRING" id="401473.BDP_0583"/>
<dbReference type="HOGENOM" id="CLU_2128614_0_0_11"/>
<sequence>MLHYSAPADDPEAVERMAWHQRQLLKHFADEVDRVAANNGKTDLEVWQLVKSFNEPNAVAIICLKADGLPLYRKGGWYLDSRDFRAWATAWRPATWKPERRQQQTKPVKGILF</sequence>
<organism evidence="1 2">
    <name type="scientific">Bifidobacterium dentium (strain ATCC 27534 / DSM 20436 / JCM 1195 / Bd1)</name>
    <dbReference type="NCBI Taxonomy" id="401473"/>
    <lineage>
        <taxon>Bacteria</taxon>
        <taxon>Bacillati</taxon>
        <taxon>Actinomycetota</taxon>
        <taxon>Actinomycetes</taxon>
        <taxon>Bifidobacteriales</taxon>
        <taxon>Bifidobacteriaceae</taxon>
        <taxon>Bifidobacterium</taxon>
    </lineage>
</organism>
<reference evidence="1 2" key="1">
    <citation type="journal article" date="2009" name="PLoS Genet.">
        <title>The Bifidobacterium dentium Bd1 genome sequence reflects its genetic adaptation to the human oral cavity.</title>
        <authorList>
            <person name="Ventura M."/>
            <person name="Turroni F."/>
            <person name="Zomer A."/>
            <person name="Foroni E."/>
            <person name="Giubellini V."/>
            <person name="Bottacini F."/>
            <person name="Canchaya C."/>
            <person name="Claesson M.J."/>
            <person name="He F."/>
            <person name="Mantzourani M."/>
            <person name="Mulas L."/>
            <person name="Ferrarini A."/>
            <person name="Gao B."/>
            <person name="Delledonne M."/>
            <person name="Henrissat B."/>
            <person name="Coutinho P."/>
            <person name="Oggioni M."/>
            <person name="Gupta R.S."/>
            <person name="Zhang Z."/>
            <person name="Beighton D."/>
            <person name="Fitzgerald G.F."/>
            <person name="O'Toole P.W."/>
            <person name="van Sinderen D."/>
        </authorList>
    </citation>
    <scope>NUCLEOTIDE SEQUENCE [LARGE SCALE GENOMIC DNA]</scope>
    <source>
        <strain evidence="2">ATCC 27534 / DSM 20436 / JCM 1195 / Bd1</strain>
    </source>
</reference>
<evidence type="ECO:0000313" key="2">
    <source>
        <dbReference type="Proteomes" id="UP000008693"/>
    </source>
</evidence>
<accession>D2Q8W4</accession>
<dbReference type="EMBL" id="CP001750">
    <property type="protein sequence ID" value="ADB09250.1"/>
    <property type="molecule type" value="Genomic_DNA"/>
</dbReference>
<gene>
    <name evidence="1" type="ordered locus">BDP_0583</name>
</gene>
<protein>
    <submittedName>
        <fullName evidence="1">Uncharacterized protein</fullName>
    </submittedName>
</protein>
<evidence type="ECO:0000313" key="1">
    <source>
        <dbReference type="EMBL" id="ADB09250.1"/>
    </source>
</evidence>
<dbReference type="Proteomes" id="UP000008693">
    <property type="component" value="Chromosome"/>
</dbReference>
<name>D2Q8W4_BIFDB</name>
<proteinExistence type="predicted"/>
<keyword evidence="2" id="KW-1185">Reference proteome</keyword>
<dbReference type="KEGG" id="bde:BDP_0583"/>
<dbReference type="AlphaFoldDB" id="D2Q8W4"/>
<dbReference type="eggNOG" id="ENOG5032696">
    <property type="taxonomic scope" value="Bacteria"/>
</dbReference>